<dbReference type="Gene3D" id="1.10.10.1200">
    <property type="entry name" value="MAGE homology domain, winged helix WH1 motif"/>
    <property type="match status" value="1"/>
</dbReference>
<name>A0A7M5XEN9_9CNID</name>
<dbReference type="Proteomes" id="UP000594262">
    <property type="component" value="Unplaced"/>
</dbReference>
<organism evidence="3 4">
    <name type="scientific">Clytia hemisphaerica</name>
    <dbReference type="NCBI Taxonomy" id="252671"/>
    <lineage>
        <taxon>Eukaryota</taxon>
        <taxon>Metazoa</taxon>
        <taxon>Cnidaria</taxon>
        <taxon>Hydrozoa</taxon>
        <taxon>Hydroidolina</taxon>
        <taxon>Leptothecata</taxon>
        <taxon>Obeliida</taxon>
        <taxon>Clytiidae</taxon>
        <taxon>Clytia</taxon>
    </lineage>
</organism>
<dbReference type="Pfam" id="PF01454">
    <property type="entry name" value="MAGE"/>
    <property type="match status" value="1"/>
</dbReference>
<protein>
    <recommendedName>
        <fullName evidence="2">MAGE domain-containing protein</fullName>
    </recommendedName>
</protein>
<dbReference type="PROSITE" id="PS50838">
    <property type="entry name" value="MAGE"/>
    <property type="match status" value="1"/>
</dbReference>
<dbReference type="Gene3D" id="1.10.10.1210">
    <property type="entry name" value="MAGE homology domain, winged helix WH2 motif"/>
    <property type="match status" value="1"/>
</dbReference>
<feature type="compositionally biased region" description="Low complexity" evidence="1">
    <location>
        <begin position="68"/>
        <end position="81"/>
    </location>
</feature>
<dbReference type="GO" id="GO:0005634">
    <property type="term" value="C:nucleus"/>
    <property type="evidence" value="ECO:0007669"/>
    <property type="project" value="TreeGrafter"/>
</dbReference>
<dbReference type="SMART" id="SM01373">
    <property type="entry name" value="MAGE"/>
    <property type="match status" value="1"/>
</dbReference>
<dbReference type="FunFam" id="1.10.10.1210:FF:000001">
    <property type="entry name" value="melanoma-associated antigen D1"/>
    <property type="match status" value="1"/>
</dbReference>
<accession>A0A7M5XEN9</accession>
<reference evidence="3" key="1">
    <citation type="submission" date="2021-01" db="UniProtKB">
        <authorList>
            <consortium name="EnsemblMetazoa"/>
        </authorList>
    </citation>
    <scope>IDENTIFICATION</scope>
</reference>
<evidence type="ECO:0000256" key="1">
    <source>
        <dbReference type="SAM" id="MobiDB-lite"/>
    </source>
</evidence>
<dbReference type="InterPro" id="IPR002190">
    <property type="entry name" value="MHD_dom"/>
</dbReference>
<proteinExistence type="predicted"/>
<dbReference type="InterPro" id="IPR041899">
    <property type="entry name" value="MAGE_WH2"/>
</dbReference>
<feature type="domain" description="MAGE" evidence="2">
    <location>
        <begin position="100"/>
        <end position="296"/>
    </location>
</feature>
<evidence type="ECO:0000313" key="4">
    <source>
        <dbReference type="Proteomes" id="UP000594262"/>
    </source>
</evidence>
<dbReference type="PANTHER" id="PTHR11736:SF14">
    <property type="entry name" value="NSE3 HOMOLOG, SMC5-SMC6 COMPLEX COMPONENT"/>
    <property type="match status" value="1"/>
</dbReference>
<sequence>CQNGGKVVTIFSKAHASSFHHETFPNPDITFKHSYKAIKIKNHKRYTATMPRKKVPQEGILDMSEAGPSSQSQSIPKSQSQPKKRISNASEKVNVNNPDFKRKVSEMVRYLLFADRKKNGIKRADIIKNVLKENPKWFAKVFEEASLKINQVFGLDVVSLETEKKDKSKGYTLISALDDDIIQSDSTVVSWGEESQEMALLLIILSLIFMNDGPLTEASLWFTLKKIGVYKERKHRVFGDVNKLVNNDFIKVFYLTRHKEISADGPSFTYSIGPRAAKEISKRKILTFVSQVYGYDDIKKWKNQYEIVEEEETHANQSQMDVDSD</sequence>
<dbReference type="InterPro" id="IPR037445">
    <property type="entry name" value="MAGE"/>
</dbReference>
<dbReference type="EnsemblMetazoa" id="CLYHEMT021844.1">
    <property type="protein sequence ID" value="CLYHEMP021844.1"/>
    <property type="gene ID" value="CLYHEMG021844"/>
</dbReference>
<dbReference type="AlphaFoldDB" id="A0A7M5XEN9"/>
<dbReference type="InterPro" id="IPR041898">
    <property type="entry name" value="MAGE_WH1"/>
</dbReference>
<feature type="region of interest" description="Disordered" evidence="1">
    <location>
        <begin position="62"/>
        <end position="95"/>
    </location>
</feature>
<keyword evidence="4" id="KW-1185">Reference proteome</keyword>
<evidence type="ECO:0000259" key="2">
    <source>
        <dbReference type="PROSITE" id="PS50838"/>
    </source>
</evidence>
<dbReference type="OrthoDB" id="205198at2759"/>
<dbReference type="PANTHER" id="PTHR11736">
    <property type="entry name" value="MELANOMA-ASSOCIATED ANTIGEN MAGE ANTIGEN"/>
    <property type="match status" value="1"/>
</dbReference>
<evidence type="ECO:0000313" key="3">
    <source>
        <dbReference type="EnsemblMetazoa" id="CLYHEMP021844.1"/>
    </source>
</evidence>